<dbReference type="EMBL" id="FPBD01000003">
    <property type="protein sequence ID" value="SFT82501.1"/>
    <property type="molecule type" value="Genomic_DNA"/>
</dbReference>
<feature type="domain" description="Radical SAM core" evidence="6">
    <location>
        <begin position="52"/>
        <end position="292"/>
    </location>
</feature>
<keyword evidence="8" id="KW-1185">Reference proteome</keyword>
<dbReference type="GO" id="GO:0003824">
    <property type="term" value="F:catalytic activity"/>
    <property type="evidence" value="ECO:0007669"/>
    <property type="project" value="InterPro"/>
</dbReference>
<evidence type="ECO:0000256" key="4">
    <source>
        <dbReference type="ARBA" id="ARBA00023004"/>
    </source>
</evidence>
<dbReference type="SFLD" id="SFLDG01065">
    <property type="entry name" value="anaerobic_coproporphyrinogen-I"/>
    <property type="match status" value="1"/>
</dbReference>
<dbReference type="InterPro" id="IPR034505">
    <property type="entry name" value="Coproporphyrinogen-III_oxidase"/>
</dbReference>
<dbReference type="SFLD" id="SFLDG01082">
    <property type="entry name" value="B12-binding_domain_containing"/>
    <property type="match status" value="1"/>
</dbReference>
<evidence type="ECO:0000256" key="1">
    <source>
        <dbReference type="ARBA" id="ARBA00001966"/>
    </source>
</evidence>
<evidence type="ECO:0000259" key="6">
    <source>
        <dbReference type="PROSITE" id="PS51918"/>
    </source>
</evidence>
<dbReference type="Proteomes" id="UP000183371">
    <property type="component" value="Unassembled WGS sequence"/>
</dbReference>
<dbReference type="GO" id="GO:0006779">
    <property type="term" value="P:porphyrin-containing compound biosynthetic process"/>
    <property type="evidence" value="ECO:0007669"/>
    <property type="project" value="TreeGrafter"/>
</dbReference>
<dbReference type="AlphaFoldDB" id="A0A1I7B5R6"/>
<evidence type="ECO:0000256" key="5">
    <source>
        <dbReference type="ARBA" id="ARBA00023014"/>
    </source>
</evidence>
<comment type="cofactor">
    <cofactor evidence="1">
        <name>[4Fe-4S] cluster</name>
        <dbReference type="ChEBI" id="CHEBI:49883"/>
    </cofactor>
</comment>
<dbReference type="PANTHER" id="PTHR13932">
    <property type="entry name" value="COPROPORPHYRINIGEN III OXIDASE"/>
    <property type="match status" value="1"/>
</dbReference>
<keyword evidence="4" id="KW-0408">Iron</keyword>
<gene>
    <name evidence="7" type="ORF">SAMN05444141_103664</name>
</gene>
<evidence type="ECO:0000256" key="3">
    <source>
        <dbReference type="ARBA" id="ARBA00022723"/>
    </source>
</evidence>
<name>A0A1I7B5R6_9HYPH</name>
<dbReference type="InterPro" id="IPR013785">
    <property type="entry name" value="Aldolase_TIM"/>
</dbReference>
<dbReference type="PANTHER" id="PTHR13932:SF9">
    <property type="entry name" value="COPROPORPHYRINOGEN III OXIDASE"/>
    <property type="match status" value="1"/>
</dbReference>
<protein>
    <submittedName>
        <fullName evidence="7">Coproporphyrinogen III oxidase, anaerobic</fullName>
    </submittedName>
</protein>
<organism evidence="7 8">
    <name type="scientific">Pseudovibrio denitrificans</name>
    <dbReference type="NCBI Taxonomy" id="258256"/>
    <lineage>
        <taxon>Bacteria</taxon>
        <taxon>Pseudomonadati</taxon>
        <taxon>Pseudomonadota</taxon>
        <taxon>Alphaproteobacteria</taxon>
        <taxon>Hyphomicrobiales</taxon>
        <taxon>Stappiaceae</taxon>
        <taxon>Pseudovibrio</taxon>
    </lineage>
</organism>
<dbReference type="InterPro" id="IPR026332">
    <property type="entry name" value="HutW"/>
</dbReference>
<dbReference type="NCBIfam" id="TIGR04107">
    <property type="entry name" value="rSAM_HutW"/>
    <property type="match status" value="1"/>
</dbReference>
<evidence type="ECO:0000256" key="2">
    <source>
        <dbReference type="ARBA" id="ARBA00022691"/>
    </source>
</evidence>
<dbReference type="Gene3D" id="3.20.20.70">
    <property type="entry name" value="Aldolase class I"/>
    <property type="match status" value="1"/>
</dbReference>
<reference evidence="8" key="1">
    <citation type="submission" date="2016-10" db="EMBL/GenBank/DDBJ databases">
        <authorList>
            <person name="Varghese N."/>
            <person name="Submissions S."/>
        </authorList>
    </citation>
    <scope>NUCLEOTIDE SEQUENCE [LARGE SCALE GENOMIC DNA]</scope>
    <source>
        <strain evidence="8">DSM 17465</strain>
    </source>
</reference>
<dbReference type="PROSITE" id="PS51918">
    <property type="entry name" value="RADICAL_SAM"/>
    <property type="match status" value="1"/>
</dbReference>
<dbReference type="SUPFAM" id="SSF102114">
    <property type="entry name" value="Radical SAM enzymes"/>
    <property type="match status" value="1"/>
</dbReference>
<dbReference type="SMART" id="SM00729">
    <property type="entry name" value="Elp3"/>
    <property type="match status" value="1"/>
</dbReference>
<dbReference type="RefSeq" id="WP_054782968.1">
    <property type="nucleotide sequence ID" value="NZ_FPBD01000003.1"/>
</dbReference>
<accession>A0A1I7B5R6</accession>
<dbReference type="Pfam" id="PF04055">
    <property type="entry name" value="Radical_SAM"/>
    <property type="match status" value="1"/>
</dbReference>
<proteinExistence type="predicted"/>
<dbReference type="SFLD" id="SFLDF00311">
    <property type="entry name" value="heme_degradation_proteins_(Hut"/>
    <property type="match status" value="1"/>
</dbReference>
<sequence length="449" mass="49841">MQAAALEQFFAQETDDPLRYAFQRRGAHMPGSAGEAVAEDAQQQVWHEIQRSSRSGMAVMYLHVPFCANHCLFCGFYRNKWQEEHSAPYADALIKELELEASSPASQSAPINAVYFGGGTPTALHANDLARVIRRIRELYPLSADCEITVEGRIFHFDDEKIDACLDAGANRFSTGVQSFNTKVRKRQGRKATGEEAIRFFEGLRDRNRAAIVCDLILGLPYQSEDVWRQDLKTVVDLELDGVDLYTLAVFPGSLLSKAIAKGSCDPAAPLPQQGGMYGEGLEYMRQYGWKQISSSHWGRQTRERNLYNTLIKSGADCLAFGSGAGGNINGYSYGIHGGIVDYMRCLEDGEKPLSRLHRTDPLSSPLNFLAAGIEEMRLDFARLERADPKANGFRSSIDPLLSNWRSTGLIAGEEIISLTTAGRFWHQTLLTYLKAAFKLHSASLQPVT</sequence>
<dbReference type="CDD" id="cd01335">
    <property type="entry name" value="Radical_SAM"/>
    <property type="match status" value="1"/>
</dbReference>
<keyword evidence="5" id="KW-0411">Iron-sulfur</keyword>
<dbReference type="SFLD" id="SFLDS00029">
    <property type="entry name" value="Radical_SAM"/>
    <property type="match status" value="1"/>
</dbReference>
<keyword evidence="3" id="KW-0479">Metal-binding</keyword>
<keyword evidence="2" id="KW-0949">S-adenosyl-L-methionine</keyword>
<dbReference type="InterPro" id="IPR006638">
    <property type="entry name" value="Elp3/MiaA/NifB-like_rSAM"/>
</dbReference>
<dbReference type="GO" id="GO:0046872">
    <property type="term" value="F:metal ion binding"/>
    <property type="evidence" value="ECO:0007669"/>
    <property type="project" value="UniProtKB-KW"/>
</dbReference>
<dbReference type="GO" id="GO:0051539">
    <property type="term" value="F:4 iron, 4 sulfur cluster binding"/>
    <property type="evidence" value="ECO:0007669"/>
    <property type="project" value="TreeGrafter"/>
</dbReference>
<dbReference type="InterPro" id="IPR007197">
    <property type="entry name" value="rSAM"/>
</dbReference>
<evidence type="ECO:0000313" key="7">
    <source>
        <dbReference type="EMBL" id="SFT82501.1"/>
    </source>
</evidence>
<dbReference type="InterPro" id="IPR058240">
    <property type="entry name" value="rSAM_sf"/>
</dbReference>
<evidence type="ECO:0000313" key="8">
    <source>
        <dbReference type="Proteomes" id="UP000183371"/>
    </source>
</evidence>
<dbReference type="GO" id="GO:0005737">
    <property type="term" value="C:cytoplasm"/>
    <property type="evidence" value="ECO:0007669"/>
    <property type="project" value="TreeGrafter"/>
</dbReference>